<organism evidence="1 2">
    <name type="scientific">Ciceribacter selenitireducens ATCC BAA-1503</name>
    <dbReference type="NCBI Taxonomy" id="1336235"/>
    <lineage>
        <taxon>Bacteria</taxon>
        <taxon>Pseudomonadati</taxon>
        <taxon>Pseudomonadota</taxon>
        <taxon>Alphaproteobacteria</taxon>
        <taxon>Hyphomicrobiales</taxon>
        <taxon>Rhizobiaceae</taxon>
        <taxon>Ciceribacter</taxon>
    </lineage>
</organism>
<proteinExistence type="predicted"/>
<gene>
    <name evidence="1" type="ORF">RHIZ70_2995</name>
</gene>
<sequence length="174" mass="19624">MQLGKPWISWPAIDFLAGHVRKNMDVFEYGSGGSTLFFAERAHSVRSVEHDANWYAFQQKGWNAPEARVILKAVEATSDDGTPVLDYVNAIDGDYDIILVDGLDDVTASSLRPLRLKCFEKARSHVRPGGIIVVDDAWRYDDIAFDVGEPRDVRRFQGPGPGRWGITRTDVYFY</sequence>
<reference evidence="2" key="1">
    <citation type="submission" date="2018-07" db="EMBL/GenBank/DDBJ databases">
        <authorList>
            <person name="Peiro R."/>
            <person name="Begona"/>
            <person name="Cbmso G."/>
            <person name="Lopez M."/>
            <person name="Gonzalez S."/>
        </authorList>
    </citation>
    <scope>NUCLEOTIDE SEQUENCE [LARGE SCALE GENOMIC DNA]</scope>
</reference>
<dbReference type="AlphaFoldDB" id="A0A376AHZ8"/>
<evidence type="ECO:0000313" key="1">
    <source>
        <dbReference type="EMBL" id="SSC67287.1"/>
    </source>
</evidence>
<evidence type="ECO:0008006" key="3">
    <source>
        <dbReference type="Google" id="ProtNLM"/>
    </source>
</evidence>
<keyword evidence="2" id="KW-1185">Reference proteome</keyword>
<accession>A0A376AHZ8</accession>
<protein>
    <recommendedName>
        <fullName evidence="3">Methyltransferase domain-containing protein</fullName>
    </recommendedName>
</protein>
<dbReference type="InterPro" id="IPR029063">
    <property type="entry name" value="SAM-dependent_MTases_sf"/>
</dbReference>
<dbReference type="SUPFAM" id="SSF53335">
    <property type="entry name" value="S-adenosyl-L-methionine-dependent methyltransferases"/>
    <property type="match status" value="1"/>
</dbReference>
<dbReference type="Proteomes" id="UP000254764">
    <property type="component" value="Unassembled WGS sequence"/>
</dbReference>
<dbReference type="Gene3D" id="3.40.50.150">
    <property type="entry name" value="Vaccinia Virus protein VP39"/>
    <property type="match status" value="1"/>
</dbReference>
<dbReference type="Pfam" id="PF13578">
    <property type="entry name" value="Methyltransf_24"/>
    <property type="match status" value="1"/>
</dbReference>
<evidence type="ECO:0000313" key="2">
    <source>
        <dbReference type="Proteomes" id="UP000254764"/>
    </source>
</evidence>
<name>A0A376AHZ8_9HYPH</name>
<dbReference type="EMBL" id="UEYP01000003">
    <property type="protein sequence ID" value="SSC67287.1"/>
    <property type="molecule type" value="Genomic_DNA"/>
</dbReference>